<organism evidence="1 2">
    <name type="scientific">Bifidobacterium tissieri</name>
    <dbReference type="NCBI Taxonomy" id="1630162"/>
    <lineage>
        <taxon>Bacteria</taxon>
        <taxon>Bacillati</taxon>
        <taxon>Actinomycetota</taxon>
        <taxon>Actinomycetes</taxon>
        <taxon>Bifidobacteriales</taxon>
        <taxon>Bifidobacteriaceae</taxon>
        <taxon>Bifidobacterium</taxon>
    </lineage>
</organism>
<dbReference type="AlphaFoldDB" id="A0A261F8W7"/>
<evidence type="ECO:0000313" key="2">
    <source>
        <dbReference type="Proteomes" id="UP000216444"/>
    </source>
</evidence>
<comment type="caution">
    <text evidence="1">The sequence shown here is derived from an EMBL/GenBank/DDBJ whole genome shotgun (WGS) entry which is preliminary data.</text>
</comment>
<dbReference type="InterPro" id="IPR014060">
    <property type="entry name" value="PglZ"/>
</dbReference>
<dbReference type="Pfam" id="PF08665">
    <property type="entry name" value="PglZ"/>
    <property type="match status" value="1"/>
</dbReference>
<sequence length="774" mass="87542">MLILNETLPEDAGSETREAWLDVMKQTKPFFDNDGYVTELAKRLTANDDARIMQAKMIAALLDLPNGKHSLQDIWRRLLEQYTDGNDDGIERIKQAGLSDFHWKGTCGIYGYVCPGDLPVDFPFDLAPMGEDKSPTVKDFVIWLFRLAWNDFTQDGTGSDRYANIRRDFENWRNDRTFTATFKSLAEQTCEELGLNREILAMSLQELAEHGLFGEVDQQIVTLLYQGVGNESISHKDVQNIIREREPRLWYNDYQDDYEAISAASGLRSLLDENEPLMDDIDSPKQGFTLYANRLYLVDQAYRLFVCAWKNSTRQIECSGIRDNLEHRYSLFQSHLGGVWQRQLDTLDHWDIDDVPTQQDFYERCISKTVNAGRKIAVIISDALRYEVAQSFAERLRSQNRWSARAEAQLGVLPSYTQLGMAALLPHKTLAFNPVGEHSTVLVDGASSQGLDNRAAILAKVGGKAVTYEDFIKRSRDESRELVKSCNALYVFHNVIDKIGENKEEDTFDACEQCVDELVSLVKKLANANVTNMIVTADHGFLYQDHDVVDSEWLSVQPQGDIVWQRKRRFVIGSNLAESPSFTTFTADQLGLDDPKDESVTVQVPNAIHRLRMQGRGVRYVHGGASLPEIVVPVVHISKGRSASEDVRPVDFCILQQTDSITTGQLAVEFLQTEPVQDKVTQRTVFAGLYGRENGNAVSISNEVPVTFLSNSPEARERHVLATFLLTSDADRFNNTTVELLVFETIPGSSQRCMLEQKADYVLRRGFFDDGIDF</sequence>
<keyword evidence="2" id="KW-1185">Reference proteome</keyword>
<gene>
    <name evidence="1" type="ORF">BTIS_2143</name>
</gene>
<proteinExistence type="predicted"/>
<dbReference type="EMBL" id="MWWV01000020">
    <property type="protein sequence ID" value="OZG55443.1"/>
    <property type="molecule type" value="Genomic_DNA"/>
</dbReference>
<dbReference type="Proteomes" id="UP000216444">
    <property type="component" value="Unassembled WGS sequence"/>
</dbReference>
<dbReference type="InterPro" id="IPR017850">
    <property type="entry name" value="Alkaline_phosphatase_core_sf"/>
</dbReference>
<evidence type="ECO:0000313" key="1">
    <source>
        <dbReference type="EMBL" id="OZG55443.1"/>
    </source>
</evidence>
<protein>
    <submittedName>
        <fullName evidence="1">Alkaline phosphatase</fullName>
    </submittedName>
</protein>
<dbReference type="SUPFAM" id="SSF53649">
    <property type="entry name" value="Alkaline phosphatase-like"/>
    <property type="match status" value="1"/>
</dbReference>
<accession>A0A261F8W7</accession>
<dbReference type="NCBIfam" id="TIGR02687">
    <property type="entry name" value="BREX-1 system phosphatase PglZ type A"/>
    <property type="match status" value="1"/>
</dbReference>
<reference evidence="1 2" key="1">
    <citation type="journal article" date="2017" name="BMC Genomics">
        <title>Comparative genomic and phylogenomic analyses of the Bifidobacteriaceae family.</title>
        <authorList>
            <person name="Lugli G.A."/>
            <person name="Milani C."/>
            <person name="Turroni F."/>
            <person name="Duranti S."/>
            <person name="Mancabelli L."/>
            <person name="Mangifesta M."/>
            <person name="Ferrario C."/>
            <person name="Modesto M."/>
            <person name="Mattarelli P."/>
            <person name="Jiri K."/>
            <person name="van Sinderen D."/>
            <person name="Ventura M."/>
        </authorList>
    </citation>
    <scope>NUCLEOTIDE SEQUENCE [LARGE SCALE GENOMIC DNA]</scope>
    <source>
        <strain evidence="1 2">DSM 100201</strain>
    </source>
</reference>
<name>A0A261F8W7_9BIFI</name>